<feature type="compositionally biased region" description="Low complexity" evidence="1">
    <location>
        <begin position="26"/>
        <end position="40"/>
    </location>
</feature>
<dbReference type="PANTHER" id="PTHR36505:SF1">
    <property type="entry name" value="BLR1072 PROTEIN"/>
    <property type="match status" value="1"/>
</dbReference>
<gene>
    <name evidence="4" type="ORF">SAMN05421849_1271</name>
</gene>
<keyword evidence="2" id="KW-0732">Signal</keyword>
<evidence type="ECO:0000313" key="4">
    <source>
        <dbReference type="EMBL" id="SIT80203.1"/>
    </source>
</evidence>
<feature type="chain" id="PRO_5012051512" evidence="2">
    <location>
        <begin position="21"/>
        <end position="277"/>
    </location>
</feature>
<feature type="domain" description="PRC-barrel" evidence="3">
    <location>
        <begin position="187"/>
        <end position="267"/>
    </location>
</feature>
<feature type="signal peptide" evidence="2">
    <location>
        <begin position="1"/>
        <end position="20"/>
    </location>
</feature>
<accession>A0A1R3WQT6</accession>
<dbReference type="OrthoDB" id="7876889at2"/>
<sequence length="277" mass="29920">MKTFLTTTAMIALLTGPVLAQSEVDTTSPATAESASEAEAGMNDPDQALGLAGVRGSKLIGHKVYAREGGFSDEDAATLSARDDLTEAPDDWQELGDIDDLLITAEGHVDGVVIDVGGFFDLGDHDVRVAMEDLSLVRDSDSEDDFFVVYRADPAPLSESRKVDWDQVFSENGRTEEGLQEADIADYEASDIEGAPVYGPDEDKIGDVKDLVLDEEGGIKTVVVDVGGFLGIGAKPVALDIDQIRLMTSVEDQNDNTPRLYVDMTRDQLEELPEYQE</sequence>
<evidence type="ECO:0000313" key="5">
    <source>
        <dbReference type="Proteomes" id="UP000192455"/>
    </source>
</evidence>
<evidence type="ECO:0000256" key="1">
    <source>
        <dbReference type="SAM" id="MobiDB-lite"/>
    </source>
</evidence>
<dbReference type="STRING" id="515897.SAMN05421849_1271"/>
<dbReference type="AlphaFoldDB" id="A0A1R3WQT6"/>
<dbReference type="Gene3D" id="2.30.30.240">
    <property type="entry name" value="PRC-barrel domain"/>
    <property type="match status" value="2"/>
</dbReference>
<dbReference type="Pfam" id="PF05239">
    <property type="entry name" value="PRC"/>
    <property type="match status" value="1"/>
</dbReference>
<dbReference type="PANTHER" id="PTHR36505">
    <property type="entry name" value="BLR1072 PROTEIN"/>
    <property type="match status" value="1"/>
</dbReference>
<evidence type="ECO:0000259" key="3">
    <source>
        <dbReference type="Pfam" id="PF05239"/>
    </source>
</evidence>
<reference evidence="4 5" key="1">
    <citation type="submission" date="2017-01" db="EMBL/GenBank/DDBJ databases">
        <authorList>
            <person name="Mah S.A."/>
            <person name="Swanson W.J."/>
            <person name="Moy G.W."/>
            <person name="Vacquier V.D."/>
        </authorList>
    </citation>
    <scope>NUCLEOTIDE SEQUENCE [LARGE SCALE GENOMIC DNA]</scope>
    <source>
        <strain evidence="4 5">DSM 21219</strain>
    </source>
</reference>
<proteinExistence type="predicted"/>
<name>A0A1R3WQT6_9RHOB</name>
<dbReference type="SUPFAM" id="SSF50346">
    <property type="entry name" value="PRC-barrel domain"/>
    <property type="match status" value="2"/>
</dbReference>
<protein>
    <submittedName>
        <fullName evidence="4">PRC-barrel domain-containing protein</fullName>
    </submittedName>
</protein>
<organism evidence="4 5">
    <name type="scientific">Pontibaca methylaminivorans</name>
    <dbReference type="NCBI Taxonomy" id="515897"/>
    <lineage>
        <taxon>Bacteria</taxon>
        <taxon>Pseudomonadati</taxon>
        <taxon>Pseudomonadota</taxon>
        <taxon>Alphaproteobacteria</taxon>
        <taxon>Rhodobacterales</taxon>
        <taxon>Roseobacteraceae</taxon>
        <taxon>Pontibaca</taxon>
    </lineage>
</organism>
<feature type="region of interest" description="Disordered" evidence="1">
    <location>
        <begin position="23"/>
        <end position="47"/>
    </location>
</feature>
<dbReference type="InterPro" id="IPR011033">
    <property type="entry name" value="PRC_barrel-like_sf"/>
</dbReference>
<dbReference type="RefSeq" id="WP_076648740.1">
    <property type="nucleotide sequence ID" value="NZ_FTPS01000001.1"/>
</dbReference>
<dbReference type="EMBL" id="FTPS01000001">
    <property type="protein sequence ID" value="SIT80203.1"/>
    <property type="molecule type" value="Genomic_DNA"/>
</dbReference>
<dbReference type="InterPro" id="IPR027275">
    <property type="entry name" value="PRC-brl_dom"/>
</dbReference>
<dbReference type="Proteomes" id="UP000192455">
    <property type="component" value="Unassembled WGS sequence"/>
</dbReference>
<keyword evidence="5" id="KW-1185">Reference proteome</keyword>
<evidence type="ECO:0000256" key="2">
    <source>
        <dbReference type="SAM" id="SignalP"/>
    </source>
</evidence>